<dbReference type="InterPro" id="IPR030688">
    <property type="entry name" value="MeTrfase_MtrA/MtxA"/>
</dbReference>
<dbReference type="AlphaFoldDB" id="A0A7C4XU06"/>
<accession>A0A7C4XU06</accession>
<dbReference type="GO" id="GO:0016740">
    <property type="term" value="F:transferase activity"/>
    <property type="evidence" value="ECO:0007669"/>
    <property type="project" value="UniProtKB-KW"/>
</dbReference>
<dbReference type="Pfam" id="PF14251">
    <property type="entry name" value="PterinBD-DUF4346"/>
    <property type="match status" value="1"/>
</dbReference>
<gene>
    <name evidence="3" type="ORF">ENV60_02755</name>
</gene>
<sequence>MNIFNQVFPEASQSLSCGFEVKKQTWPVVPGEYFALCDGSDCPVAVSTLTSIELAETLAKMKPEGLCIVGKTETENIGIDKVIKNTITNPTIRFLIVAGKDPDGHHSGKTLLALAKNGVNGDMKVIGSPGKRPILKNVSLSEVESFRRQVQVIDMIGCEDTKKIIDKIEELSKEATLTCECKECSESESLVQIFSVPKILASEPKKLKMDKAGYFVVIPNLEKKIIIVEHYSYENKLLHTIEGKDAPAIYSTIIENGWITELSHAAYLGRELAKAEFSLRTGSKYTQDKAPEMVKRTRKER</sequence>
<dbReference type="Pfam" id="PF04208">
    <property type="entry name" value="MtrA"/>
    <property type="match status" value="1"/>
</dbReference>
<reference evidence="3" key="1">
    <citation type="journal article" date="2020" name="mSystems">
        <title>Genome- and Community-Level Interaction Insights into Carbon Utilization and Element Cycling Functions of Hydrothermarchaeota in Hydrothermal Sediment.</title>
        <authorList>
            <person name="Zhou Z."/>
            <person name="Liu Y."/>
            <person name="Xu W."/>
            <person name="Pan J."/>
            <person name="Luo Z.H."/>
            <person name="Li M."/>
        </authorList>
    </citation>
    <scope>NUCLEOTIDE SEQUENCE [LARGE SCALE GENOMIC DNA]</scope>
    <source>
        <strain evidence="3">SpSt-774</strain>
    </source>
</reference>
<dbReference type="EMBL" id="DTGZ01000050">
    <property type="protein sequence ID" value="HGV97199.1"/>
    <property type="molecule type" value="Genomic_DNA"/>
</dbReference>
<feature type="domain" description="DUF4346" evidence="2">
    <location>
        <begin position="210"/>
        <end position="288"/>
    </location>
</feature>
<name>A0A7C4XU06_UNCW3</name>
<evidence type="ECO:0000256" key="1">
    <source>
        <dbReference type="ARBA" id="ARBA00022679"/>
    </source>
</evidence>
<dbReference type="InterPro" id="IPR025595">
    <property type="entry name" value="PterinBD-DUF4346"/>
</dbReference>
<protein>
    <submittedName>
        <fullName evidence="3">DUF4346 domain-containing protein</fullName>
    </submittedName>
</protein>
<organism evidence="3">
    <name type="scientific">candidate division WOR-3 bacterium</name>
    <dbReference type="NCBI Taxonomy" id="2052148"/>
    <lineage>
        <taxon>Bacteria</taxon>
        <taxon>Bacteria division WOR-3</taxon>
    </lineage>
</organism>
<evidence type="ECO:0000259" key="2">
    <source>
        <dbReference type="Pfam" id="PF14251"/>
    </source>
</evidence>
<keyword evidence="1" id="KW-0808">Transferase</keyword>
<evidence type="ECO:0000313" key="3">
    <source>
        <dbReference type="EMBL" id="HGV97199.1"/>
    </source>
</evidence>
<comment type="caution">
    <text evidence="3">The sequence shown here is derived from an EMBL/GenBank/DDBJ whole genome shotgun (WGS) entry which is preliminary data.</text>
</comment>
<proteinExistence type="predicted"/>